<dbReference type="EMBL" id="HBGF01044081">
    <property type="protein sequence ID" value="CAD9144551.1"/>
    <property type="molecule type" value="Transcribed_RNA"/>
</dbReference>
<evidence type="ECO:0000256" key="1">
    <source>
        <dbReference type="SAM" id="SignalP"/>
    </source>
</evidence>
<gene>
    <name evidence="2" type="ORF">NDES1114_LOCUS29506</name>
</gene>
<protein>
    <recommendedName>
        <fullName evidence="3">SnoaL-like domain-containing protein</fullName>
    </recommendedName>
</protein>
<organism evidence="2">
    <name type="scientific">Neobodo designis</name>
    <name type="common">Flagellated protozoan</name>
    <name type="synonym">Bodo designis</name>
    <dbReference type="NCBI Taxonomy" id="312471"/>
    <lineage>
        <taxon>Eukaryota</taxon>
        <taxon>Discoba</taxon>
        <taxon>Euglenozoa</taxon>
        <taxon>Kinetoplastea</taxon>
        <taxon>Metakinetoplastina</taxon>
        <taxon>Neobodonida</taxon>
        <taxon>Neobodo</taxon>
    </lineage>
</organism>
<dbReference type="AlphaFoldDB" id="A0A7S1W208"/>
<evidence type="ECO:0000313" key="2">
    <source>
        <dbReference type="EMBL" id="CAD9144551.1"/>
    </source>
</evidence>
<feature type="signal peptide" evidence="1">
    <location>
        <begin position="1"/>
        <end position="19"/>
    </location>
</feature>
<evidence type="ECO:0008006" key="3">
    <source>
        <dbReference type="Google" id="ProtNLM"/>
    </source>
</evidence>
<keyword evidence="1" id="KW-0732">Signal</keyword>
<reference evidence="2" key="1">
    <citation type="submission" date="2021-01" db="EMBL/GenBank/DDBJ databases">
        <authorList>
            <person name="Corre E."/>
            <person name="Pelletier E."/>
            <person name="Niang G."/>
            <person name="Scheremetjew M."/>
            <person name="Finn R."/>
            <person name="Kale V."/>
            <person name="Holt S."/>
            <person name="Cochrane G."/>
            <person name="Meng A."/>
            <person name="Brown T."/>
            <person name="Cohen L."/>
        </authorList>
    </citation>
    <scope>NUCLEOTIDE SEQUENCE</scope>
    <source>
        <strain evidence="2">CCAP 1951/1</strain>
    </source>
</reference>
<feature type="chain" id="PRO_5031287332" description="SnoaL-like domain-containing protein" evidence="1">
    <location>
        <begin position="20"/>
        <end position="173"/>
    </location>
</feature>
<name>A0A7S1W208_NEODS</name>
<accession>A0A7S1W208</accession>
<sequence length="173" mass="18333">MRVVQLLLVVSCLAWAGHAAVQPRDVTPATSAQVRHAYESIQSAFSNFTLLSSDAGLGSIFTEDGEWCSLMGSPCQESAANITAYAHGFIQGFNLKSAIAKFSGLSINNGYGSFGYVKTFTCDVAGCGPRTCLVPGKSGFKVDAASGKVVFLHDFVDVTEWTNLCVANCNCQN</sequence>
<proteinExistence type="predicted"/>